<proteinExistence type="predicted"/>
<name>A0A6B0UGM4_IXORI</name>
<feature type="compositionally biased region" description="Basic and acidic residues" evidence="1">
    <location>
        <begin position="69"/>
        <end position="86"/>
    </location>
</feature>
<protein>
    <submittedName>
        <fullName evidence="2">Putative secreted protein</fullName>
    </submittedName>
</protein>
<reference evidence="2" key="1">
    <citation type="submission" date="2019-12" db="EMBL/GenBank/DDBJ databases">
        <title>An insight into the sialome of adult female Ixodes ricinus ticks feeding for 6 days.</title>
        <authorList>
            <person name="Perner J."/>
            <person name="Ribeiro J.M.C."/>
        </authorList>
    </citation>
    <scope>NUCLEOTIDE SEQUENCE</scope>
    <source>
        <strain evidence="2">Semi-engorged</strain>
        <tissue evidence="2">Salivary glands</tissue>
    </source>
</reference>
<evidence type="ECO:0000313" key="2">
    <source>
        <dbReference type="EMBL" id="MXU88395.1"/>
    </source>
</evidence>
<evidence type="ECO:0000256" key="1">
    <source>
        <dbReference type="SAM" id="MobiDB-lite"/>
    </source>
</evidence>
<feature type="region of interest" description="Disordered" evidence="1">
    <location>
        <begin position="69"/>
        <end position="101"/>
    </location>
</feature>
<dbReference type="EMBL" id="GIFC01006312">
    <property type="protein sequence ID" value="MXU88395.1"/>
    <property type="molecule type" value="Transcribed_RNA"/>
</dbReference>
<dbReference type="AlphaFoldDB" id="A0A6B0UGM4"/>
<feature type="compositionally biased region" description="Polar residues" evidence="1">
    <location>
        <begin position="89"/>
        <end position="101"/>
    </location>
</feature>
<accession>A0A6B0UGM4</accession>
<organism evidence="2">
    <name type="scientific">Ixodes ricinus</name>
    <name type="common">Common tick</name>
    <name type="synonym">Acarus ricinus</name>
    <dbReference type="NCBI Taxonomy" id="34613"/>
    <lineage>
        <taxon>Eukaryota</taxon>
        <taxon>Metazoa</taxon>
        <taxon>Ecdysozoa</taxon>
        <taxon>Arthropoda</taxon>
        <taxon>Chelicerata</taxon>
        <taxon>Arachnida</taxon>
        <taxon>Acari</taxon>
        <taxon>Parasitiformes</taxon>
        <taxon>Ixodida</taxon>
        <taxon>Ixodoidea</taxon>
        <taxon>Ixodidae</taxon>
        <taxon>Ixodinae</taxon>
        <taxon>Ixodes</taxon>
    </lineage>
</organism>
<sequence>MGQSRSIRRPRKWSSSHLVILVICAFRVCLRWGITLQLLLASAFPCFPKFRLLEARVIWAVELLREEAGRNEVEKSRPPKGLEKPSDGSGFSSAIAMSNEN</sequence>